<feature type="compositionally biased region" description="Polar residues" evidence="1">
    <location>
        <begin position="20"/>
        <end position="31"/>
    </location>
</feature>
<sequence>VSALEDRVDEVGYQSPWAASRSNQDVDQPLA</sequence>
<feature type="non-terminal residue" evidence="2">
    <location>
        <position position="31"/>
    </location>
</feature>
<proteinExistence type="predicted"/>
<feature type="non-terminal residue" evidence="2">
    <location>
        <position position="1"/>
    </location>
</feature>
<gene>
    <name evidence="2" type="ORF">METZ01_LOCUS243742</name>
</gene>
<feature type="compositionally biased region" description="Basic and acidic residues" evidence="1">
    <location>
        <begin position="1"/>
        <end position="10"/>
    </location>
</feature>
<dbReference type="AlphaFoldDB" id="A0A382HUB4"/>
<organism evidence="2">
    <name type="scientific">marine metagenome</name>
    <dbReference type="NCBI Taxonomy" id="408172"/>
    <lineage>
        <taxon>unclassified sequences</taxon>
        <taxon>metagenomes</taxon>
        <taxon>ecological metagenomes</taxon>
    </lineage>
</organism>
<dbReference type="EMBL" id="UINC01063346">
    <property type="protein sequence ID" value="SVB90888.1"/>
    <property type="molecule type" value="Genomic_DNA"/>
</dbReference>
<protein>
    <submittedName>
        <fullName evidence="2">Uncharacterized protein</fullName>
    </submittedName>
</protein>
<reference evidence="2" key="1">
    <citation type="submission" date="2018-05" db="EMBL/GenBank/DDBJ databases">
        <authorList>
            <person name="Lanie J.A."/>
            <person name="Ng W.-L."/>
            <person name="Kazmierczak K.M."/>
            <person name="Andrzejewski T.M."/>
            <person name="Davidsen T.M."/>
            <person name="Wayne K.J."/>
            <person name="Tettelin H."/>
            <person name="Glass J.I."/>
            <person name="Rusch D."/>
            <person name="Podicherti R."/>
            <person name="Tsui H.-C.T."/>
            <person name="Winkler M.E."/>
        </authorList>
    </citation>
    <scope>NUCLEOTIDE SEQUENCE</scope>
</reference>
<accession>A0A382HUB4</accession>
<evidence type="ECO:0000313" key="2">
    <source>
        <dbReference type="EMBL" id="SVB90888.1"/>
    </source>
</evidence>
<feature type="region of interest" description="Disordered" evidence="1">
    <location>
        <begin position="1"/>
        <end position="31"/>
    </location>
</feature>
<name>A0A382HUB4_9ZZZZ</name>
<evidence type="ECO:0000256" key="1">
    <source>
        <dbReference type="SAM" id="MobiDB-lite"/>
    </source>
</evidence>